<protein>
    <submittedName>
        <fullName evidence="1">Uncharacterized protein</fullName>
    </submittedName>
</protein>
<gene>
    <name evidence="1" type="ORF">LCIVAC01_01810</name>
</gene>
<dbReference type="EMBL" id="MK500321">
    <property type="protein sequence ID" value="QBK85372.1"/>
    <property type="molecule type" value="Genomic_DNA"/>
</dbReference>
<accession>A0A481YQA9</accession>
<reference evidence="1" key="1">
    <citation type="journal article" date="2019" name="MBio">
        <title>Virus Genomes from Deep Sea Sediments Expand the Ocean Megavirome and Support Independent Origins of Viral Gigantism.</title>
        <authorList>
            <person name="Backstrom D."/>
            <person name="Yutin N."/>
            <person name="Jorgensen S.L."/>
            <person name="Dharamshi J."/>
            <person name="Homa F."/>
            <person name="Zaremba-Niedwiedzka K."/>
            <person name="Spang A."/>
            <person name="Wolf Y.I."/>
            <person name="Koonin E.V."/>
            <person name="Ettema T.J."/>
        </authorList>
    </citation>
    <scope>NUCLEOTIDE SEQUENCE</scope>
</reference>
<organism evidence="1">
    <name type="scientific">Iridovirus LCIVAC01</name>
    <dbReference type="NCBI Taxonomy" id="2506607"/>
    <lineage>
        <taxon>Viruses</taxon>
        <taxon>Varidnaviria</taxon>
        <taxon>Bamfordvirae</taxon>
        <taxon>Nucleocytoviricota</taxon>
        <taxon>Megaviricetes</taxon>
        <taxon>Pimascovirales</taxon>
        <taxon>Pimascovirales incertae sedis</taxon>
        <taxon>Iridoviridae</taxon>
    </lineage>
</organism>
<evidence type="ECO:0000313" key="1">
    <source>
        <dbReference type="EMBL" id="QBK85372.1"/>
    </source>
</evidence>
<proteinExistence type="predicted"/>
<name>A0A481YQA9_9VIRU</name>
<sequence>MDPAVIYKYKEYIKKSKKLKTLVDPLTSKEEKEYYQLLFWLSNAKYQLLEIGFFPIRK</sequence>